<evidence type="ECO:0000313" key="3">
    <source>
        <dbReference type="EMBL" id="GFQ88303.1"/>
    </source>
</evidence>
<sequence length="150" mass="17182">MGGVDLSDQEMSYYPTLRKQQGKYYIKIFRQFLDQSLWNAYVLYKKQNPTHNIKLLEFRLRMVEESIQKHSDRDNCSGPGGPSSTPNPLRLKARHFASHIPPNPIIREPRRQCAGCCSRKDANGKKIAKKHESGAKTVKLDFALNPVILN</sequence>
<accession>A0A8X6FSE5</accession>
<dbReference type="EMBL" id="BMAO01013357">
    <property type="protein sequence ID" value="GFQ88303.1"/>
    <property type="molecule type" value="Genomic_DNA"/>
</dbReference>
<dbReference type="Proteomes" id="UP000887116">
    <property type="component" value="Unassembled WGS sequence"/>
</dbReference>
<proteinExistence type="predicted"/>
<protein>
    <submittedName>
        <fullName evidence="2">PiggyBac transposable element-derived protein 4</fullName>
    </submittedName>
</protein>
<keyword evidence="4" id="KW-1185">Reference proteome</keyword>
<dbReference type="AlphaFoldDB" id="A0A8X6FSE5"/>
<evidence type="ECO:0000313" key="2">
    <source>
        <dbReference type="EMBL" id="GFQ88300.1"/>
    </source>
</evidence>
<gene>
    <name evidence="2" type="primary">PGBD4_75</name>
    <name evidence="2" type="ORF">TNCT_352441</name>
    <name evidence="3" type="ORF">TNCT_352461</name>
</gene>
<dbReference type="PANTHER" id="PTHR46599:SF3">
    <property type="entry name" value="PIGGYBAC TRANSPOSABLE ELEMENT-DERIVED PROTEIN 4"/>
    <property type="match status" value="1"/>
</dbReference>
<evidence type="ECO:0000256" key="1">
    <source>
        <dbReference type="SAM" id="MobiDB-lite"/>
    </source>
</evidence>
<comment type="caution">
    <text evidence="2">The sequence shown here is derived from an EMBL/GenBank/DDBJ whole genome shotgun (WGS) entry which is preliminary data.</text>
</comment>
<name>A0A8X6FSE5_TRICU</name>
<reference evidence="2" key="1">
    <citation type="submission" date="2020-07" db="EMBL/GenBank/DDBJ databases">
        <title>Multicomponent nature underlies the extraordinary mechanical properties of spider dragline silk.</title>
        <authorList>
            <person name="Kono N."/>
            <person name="Nakamura H."/>
            <person name="Mori M."/>
            <person name="Yoshida Y."/>
            <person name="Ohtoshi R."/>
            <person name="Malay A.D."/>
            <person name="Moran D.A.P."/>
            <person name="Tomita M."/>
            <person name="Numata K."/>
            <person name="Arakawa K."/>
        </authorList>
    </citation>
    <scope>NUCLEOTIDE SEQUENCE</scope>
</reference>
<feature type="region of interest" description="Disordered" evidence="1">
    <location>
        <begin position="69"/>
        <end position="89"/>
    </location>
</feature>
<organism evidence="2 4">
    <name type="scientific">Trichonephila clavata</name>
    <name type="common">Joro spider</name>
    <name type="synonym">Nephila clavata</name>
    <dbReference type="NCBI Taxonomy" id="2740835"/>
    <lineage>
        <taxon>Eukaryota</taxon>
        <taxon>Metazoa</taxon>
        <taxon>Ecdysozoa</taxon>
        <taxon>Arthropoda</taxon>
        <taxon>Chelicerata</taxon>
        <taxon>Arachnida</taxon>
        <taxon>Araneae</taxon>
        <taxon>Araneomorphae</taxon>
        <taxon>Entelegynae</taxon>
        <taxon>Araneoidea</taxon>
        <taxon>Nephilidae</taxon>
        <taxon>Trichonephila</taxon>
    </lineage>
</organism>
<dbReference type="EMBL" id="BMAO01013357">
    <property type="protein sequence ID" value="GFQ88300.1"/>
    <property type="molecule type" value="Genomic_DNA"/>
</dbReference>
<dbReference type="OrthoDB" id="6078215at2759"/>
<evidence type="ECO:0000313" key="4">
    <source>
        <dbReference type="Proteomes" id="UP000887116"/>
    </source>
</evidence>
<dbReference type="PANTHER" id="PTHR46599">
    <property type="entry name" value="PIGGYBAC TRANSPOSABLE ELEMENT-DERIVED PROTEIN 4"/>
    <property type="match status" value="1"/>
</dbReference>